<dbReference type="Proteomes" id="UP000322225">
    <property type="component" value="Chromosome 13"/>
</dbReference>
<feature type="compositionally biased region" description="Basic and acidic residues" evidence="1">
    <location>
        <begin position="166"/>
        <end position="180"/>
    </location>
</feature>
<evidence type="ECO:0000256" key="2">
    <source>
        <dbReference type="SAM" id="Phobius"/>
    </source>
</evidence>
<feature type="compositionally biased region" description="Polar residues" evidence="1">
    <location>
        <begin position="401"/>
        <end position="427"/>
    </location>
</feature>
<keyword evidence="2" id="KW-0812">Transmembrane</keyword>
<evidence type="ECO:0000313" key="5">
    <source>
        <dbReference type="Proteomes" id="UP000322225"/>
    </source>
</evidence>
<feature type="compositionally biased region" description="Polar residues" evidence="1">
    <location>
        <begin position="292"/>
        <end position="336"/>
    </location>
</feature>
<proteinExistence type="predicted"/>
<dbReference type="AlphaFoldDB" id="A0A5M6CAD0"/>
<keyword evidence="2" id="KW-0472">Membrane</keyword>
<evidence type="ECO:0000313" key="4">
    <source>
        <dbReference type="EMBL" id="WWD22351.1"/>
    </source>
</evidence>
<accession>A0A5M6CAD0</accession>
<feature type="compositionally biased region" description="Gly residues" evidence="1">
    <location>
        <begin position="375"/>
        <end position="386"/>
    </location>
</feature>
<keyword evidence="5" id="KW-1185">Reference proteome</keyword>
<evidence type="ECO:0000256" key="1">
    <source>
        <dbReference type="SAM" id="MobiDB-lite"/>
    </source>
</evidence>
<name>A0A5M6CAD0_9TREE</name>
<dbReference type="GeneID" id="43586203"/>
<evidence type="ECO:0000256" key="3">
    <source>
        <dbReference type="SAM" id="SignalP"/>
    </source>
</evidence>
<feature type="compositionally biased region" description="Low complexity" evidence="1">
    <location>
        <begin position="44"/>
        <end position="64"/>
    </location>
</feature>
<protein>
    <submittedName>
        <fullName evidence="4">Uncharacterized protein</fullName>
    </submittedName>
</protein>
<feature type="signal peptide" evidence="3">
    <location>
        <begin position="1"/>
        <end position="32"/>
    </location>
</feature>
<feature type="compositionally biased region" description="Polar residues" evidence="1">
    <location>
        <begin position="519"/>
        <end position="536"/>
    </location>
</feature>
<feature type="transmembrane region" description="Helical" evidence="2">
    <location>
        <begin position="90"/>
        <end position="113"/>
    </location>
</feature>
<feature type="compositionally biased region" description="Low complexity" evidence="1">
    <location>
        <begin position="272"/>
        <end position="287"/>
    </location>
</feature>
<organism evidence="4 5">
    <name type="scientific">Kwoniella shandongensis</name>
    <dbReference type="NCBI Taxonomy" id="1734106"/>
    <lineage>
        <taxon>Eukaryota</taxon>
        <taxon>Fungi</taxon>
        <taxon>Dikarya</taxon>
        <taxon>Basidiomycota</taxon>
        <taxon>Agaricomycotina</taxon>
        <taxon>Tremellomycetes</taxon>
        <taxon>Tremellales</taxon>
        <taxon>Cryptococcaceae</taxon>
        <taxon>Kwoniella</taxon>
    </lineage>
</organism>
<feature type="region of interest" description="Disordered" evidence="1">
    <location>
        <begin position="159"/>
        <end position="349"/>
    </location>
</feature>
<sequence length="642" mass="68046">MRPHSSTRSPIPPSALLLAMSILLSAPKAVRAQTQPISGVADLSGTTTSTSSPTAVASPAGSTSNSTSCAYDGSVGDYISCQRQRVSTPVLIGAGIGVVIGILILSFGCIWLAKRPKRRQAVKDDEVYQVDLGAKESDKVQVETAERLRKRDRFHEISSISSGEEISDRPLIRHREDDRGGPPLPSRDPQLPPAPPYSVAVRANKSLPPVNSVTMSRRPSKETIHSQKSSRPPPPGSSSAPRPSTVADTGTPIQPNQPRNLYLSNPSPISRHLPAQPQSQSQLQSHPVGRTYQAQGQVQSLPTRQQSLRRPPSRTSIISTKSAKQSVDPHQSTRYGTQPPLPSLSHMRGPLHPLVNGRNGGPVPLRGASTMRPPGAGGAYQGGGRGLDVPPVPPLDRTARSRTPSPNRQKSALRPAQSNIKNLSHDPTVSRPIANGNVTVQEDQNPMVIENEHESQPTRRGTLPLNIRKPSSGQSTLIPPRPVTSSAPETSQHPVHPIGTNRASSLTLLQPKVLGTPPVRSTSTYDPPSGSSSNIARSEAPPVVSSFRERKIAEGGGGGESELEYMRLESASGSSGSERASSGSESLTMPLLPSTTDYDVEVLDSDGAGEGSPVDQKKAQSVGSGVKVEIKRRPSHGSGGMI</sequence>
<feature type="region of interest" description="Disordered" evidence="1">
    <location>
        <begin position="369"/>
        <end position="642"/>
    </location>
</feature>
<gene>
    <name evidence="4" type="ORF">CI109_106842</name>
</gene>
<dbReference type="EMBL" id="CP144063">
    <property type="protein sequence ID" value="WWD22351.1"/>
    <property type="molecule type" value="Genomic_DNA"/>
</dbReference>
<dbReference type="OrthoDB" id="2565399at2759"/>
<feature type="compositionally biased region" description="Low complexity" evidence="1">
    <location>
        <begin position="568"/>
        <end position="587"/>
    </location>
</feature>
<feature type="compositionally biased region" description="Pro residues" evidence="1">
    <location>
        <begin position="182"/>
        <end position="196"/>
    </location>
</feature>
<reference evidence="4" key="2">
    <citation type="submission" date="2024-01" db="EMBL/GenBank/DDBJ databases">
        <title>Comparative genomics of Cryptococcus and Kwoniella reveals pathogenesis evolution and contrasting modes of karyotype evolution via chromosome fusion or intercentromeric recombination.</title>
        <authorList>
            <person name="Coelho M.A."/>
            <person name="David-Palma M."/>
            <person name="Shea T."/>
            <person name="Bowers K."/>
            <person name="McGinley-Smith S."/>
            <person name="Mohammad A.W."/>
            <person name="Gnirke A."/>
            <person name="Yurkov A.M."/>
            <person name="Nowrousian M."/>
            <person name="Sun S."/>
            <person name="Cuomo C.A."/>
            <person name="Heitman J."/>
        </authorList>
    </citation>
    <scope>NUCLEOTIDE SEQUENCE</scope>
    <source>
        <strain evidence="4">CBS 12478</strain>
    </source>
</reference>
<feature type="compositionally biased region" description="Polar residues" evidence="1">
    <location>
        <begin position="246"/>
        <end position="268"/>
    </location>
</feature>
<reference evidence="4" key="1">
    <citation type="submission" date="2017-08" db="EMBL/GenBank/DDBJ databases">
        <authorList>
            <person name="Cuomo C."/>
            <person name="Billmyre B."/>
            <person name="Heitman J."/>
        </authorList>
    </citation>
    <scope>NUCLEOTIDE SEQUENCE</scope>
    <source>
        <strain evidence="4">CBS 12478</strain>
    </source>
</reference>
<keyword evidence="3" id="KW-0732">Signal</keyword>
<keyword evidence="2" id="KW-1133">Transmembrane helix</keyword>
<feature type="chain" id="PRO_5043837226" evidence="3">
    <location>
        <begin position="33"/>
        <end position="642"/>
    </location>
</feature>
<feature type="compositionally biased region" description="Polar residues" evidence="1">
    <location>
        <begin position="469"/>
        <end position="493"/>
    </location>
</feature>
<feature type="region of interest" description="Disordered" evidence="1">
    <location>
        <begin position="40"/>
        <end position="66"/>
    </location>
</feature>
<dbReference type="KEGG" id="ksn:43586203"/>
<dbReference type="RefSeq" id="XP_031863650.1">
    <property type="nucleotide sequence ID" value="XM_032002093.1"/>
</dbReference>